<dbReference type="AlphaFoldDB" id="A0A7N0UUK1"/>
<name>A0A7N0UUK1_KALFE</name>
<keyword evidence="4 7" id="KW-0812">Transmembrane</keyword>
<dbReference type="EnsemblPlants" id="Kaladp0082s0167.1.v1.1">
    <property type="protein sequence ID" value="Kaladp0082s0167.1.v1.1.CDS.1"/>
    <property type="gene ID" value="Kaladp0082s0167.v1.1"/>
</dbReference>
<accession>A0A7N0UUK1</accession>
<keyword evidence="5 7" id="KW-1133">Transmembrane helix</keyword>
<dbReference type="Gramene" id="Kaladp0082s0167.3.v1.1">
    <property type="protein sequence ID" value="Kaladp0082s0167.3.v1.1.CDS.1"/>
    <property type="gene ID" value="Kaladp0082s0167.v1.1"/>
</dbReference>
<keyword evidence="6 7" id="KW-0472">Membrane</keyword>
<dbReference type="Pfam" id="PF03208">
    <property type="entry name" value="PRA1"/>
    <property type="match status" value="1"/>
</dbReference>
<dbReference type="EnsemblPlants" id="Kaladp0082s0167.4.v1.1">
    <property type="protein sequence ID" value="Kaladp0082s0167.4.v1.1.CDS.1"/>
    <property type="gene ID" value="Kaladp0082s0167.v1.1"/>
</dbReference>
<evidence type="ECO:0000313" key="9">
    <source>
        <dbReference type="Proteomes" id="UP000594263"/>
    </source>
</evidence>
<evidence type="ECO:0000256" key="4">
    <source>
        <dbReference type="ARBA" id="ARBA00022692"/>
    </source>
</evidence>
<reference evidence="8" key="1">
    <citation type="submission" date="2021-01" db="UniProtKB">
        <authorList>
            <consortium name="EnsemblPlants"/>
        </authorList>
    </citation>
    <scope>IDENTIFICATION</scope>
</reference>
<dbReference type="GO" id="GO:0016192">
    <property type="term" value="P:vesicle-mediated transport"/>
    <property type="evidence" value="ECO:0007669"/>
    <property type="project" value="TreeGrafter"/>
</dbReference>
<dbReference type="Proteomes" id="UP000594263">
    <property type="component" value="Unplaced"/>
</dbReference>
<dbReference type="GO" id="GO:0005794">
    <property type="term" value="C:Golgi apparatus"/>
    <property type="evidence" value="ECO:0007669"/>
    <property type="project" value="TreeGrafter"/>
</dbReference>
<dbReference type="GO" id="GO:0016020">
    <property type="term" value="C:membrane"/>
    <property type="evidence" value="ECO:0007669"/>
    <property type="project" value="UniProtKB-SubCell"/>
</dbReference>
<protein>
    <recommendedName>
        <fullName evidence="7">PRA1 family protein</fullName>
    </recommendedName>
</protein>
<comment type="subcellular location">
    <subcellularLocation>
        <location evidence="2 7">Membrane</location>
        <topology evidence="2 7">Multi-pass membrane protein</topology>
    </subcellularLocation>
</comment>
<evidence type="ECO:0000256" key="7">
    <source>
        <dbReference type="RuleBase" id="RU363107"/>
    </source>
</evidence>
<evidence type="ECO:0000256" key="6">
    <source>
        <dbReference type="ARBA" id="ARBA00023136"/>
    </source>
</evidence>
<organism evidence="8 9">
    <name type="scientific">Kalanchoe fedtschenkoi</name>
    <name type="common">Lavender scallops</name>
    <name type="synonym">South American air plant</name>
    <dbReference type="NCBI Taxonomy" id="63787"/>
    <lineage>
        <taxon>Eukaryota</taxon>
        <taxon>Viridiplantae</taxon>
        <taxon>Streptophyta</taxon>
        <taxon>Embryophyta</taxon>
        <taxon>Tracheophyta</taxon>
        <taxon>Spermatophyta</taxon>
        <taxon>Magnoliopsida</taxon>
        <taxon>eudicotyledons</taxon>
        <taxon>Gunneridae</taxon>
        <taxon>Pentapetalae</taxon>
        <taxon>Saxifragales</taxon>
        <taxon>Crassulaceae</taxon>
        <taxon>Kalanchoe</taxon>
    </lineage>
</organism>
<dbReference type="GO" id="GO:0005783">
    <property type="term" value="C:endoplasmic reticulum"/>
    <property type="evidence" value="ECO:0007669"/>
    <property type="project" value="UniProtKB-ARBA"/>
</dbReference>
<dbReference type="PANTHER" id="PTHR19317:SF81">
    <property type="entry name" value="PRA1 FAMILY PROTEIN D"/>
    <property type="match status" value="1"/>
</dbReference>
<dbReference type="EnsemblPlants" id="Kaladp0082s0167.3.v1.1">
    <property type="protein sequence ID" value="Kaladp0082s0167.3.v1.1.CDS.1"/>
    <property type="gene ID" value="Kaladp0082s0167.v1.1"/>
</dbReference>
<evidence type="ECO:0000313" key="8">
    <source>
        <dbReference type="EnsemblPlants" id="Kaladp0082s0167.4.v1.1.CDS.1"/>
    </source>
</evidence>
<evidence type="ECO:0000256" key="3">
    <source>
        <dbReference type="ARBA" id="ARBA00006483"/>
    </source>
</evidence>
<evidence type="ECO:0000256" key="2">
    <source>
        <dbReference type="ARBA" id="ARBA00004141"/>
    </source>
</evidence>
<evidence type="ECO:0000256" key="1">
    <source>
        <dbReference type="ARBA" id="ARBA00002501"/>
    </source>
</evidence>
<dbReference type="Gramene" id="Kaladp0082s0167.2.v1.1">
    <property type="protein sequence ID" value="Kaladp0082s0167.2.v1.1.CDS.1"/>
    <property type="gene ID" value="Kaladp0082s0167.v1.1"/>
</dbReference>
<comment type="similarity">
    <text evidence="3 7">Belongs to the PRA1 family.</text>
</comment>
<keyword evidence="7" id="KW-0813">Transport</keyword>
<dbReference type="EnsemblPlants" id="Kaladp0082s0167.2.v1.1">
    <property type="protein sequence ID" value="Kaladp0082s0167.2.v1.1.CDS.1"/>
    <property type="gene ID" value="Kaladp0082s0167.v1.1"/>
</dbReference>
<dbReference type="Gramene" id="Kaladp0082s0167.4.v1.1">
    <property type="protein sequence ID" value="Kaladp0082s0167.4.v1.1.CDS.1"/>
    <property type="gene ID" value="Kaladp0082s0167.v1.1"/>
</dbReference>
<dbReference type="OMA" id="CFFIDDR"/>
<keyword evidence="9" id="KW-1185">Reference proteome</keyword>
<sequence length="177" mass="19375">MSSAASMESTTAESVIAAFRPWAQFFDLPAFNLPVSLSESTARITRNLFYFRVNYALVALLILFLSLLWHPVSMIVFLIVFVAWFFLYFFRNVPLTVFGYTVDDRVVLAGLGIVTVSALLMAGVWVNVIVSLVMASALICVHGALRGTEDLVGDDHASPYNALLSVVDDPSGAYGQI</sequence>
<dbReference type="PANTHER" id="PTHR19317">
    <property type="entry name" value="PRENYLATED RAB ACCEPTOR 1-RELATED"/>
    <property type="match status" value="1"/>
</dbReference>
<proteinExistence type="inferred from homology"/>
<evidence type="ECO:0000256" key="5">
    <source>
        <dbReference type="ARBA" id="ARBA00022989"/>
    </source>
</evidence>
<feature type="transmembrane region" description="Helical" evidence="7">
    <location>
        <begin position="106"/>
        <end position="139"/>
    </location>
</feature>
<feature type="transmembrane region" description="Helical" evidence="7">
    <location>
        <begin position="75"/>
        <end position="94"/>
    </location>
</feature>
<dbReference type="InterPro" id="IPR004895">
    <property type="entry name" value="Prenylated_rab_accept_PRA1"/>
</dbReference>
<dbReference type="Gramene" id="Kaladp0082s0167.1.v1.1">
    <property type="protein sequence ID" value="Kaladp0082s0167.1.v1.1.CDS.1"/>
    <property type="gene ID" value="Kaladp0082s0167.v1.1"/>
</dbReference>
<feature type="transmembrane region" description="Helical" evidence="7">
    <location>
        <begin position="49"/>
        <end position="69"/>
    </location>
</feature>
<comment type="function">
    <text evidence="1 7">May be involved in both secretory and endocytic intracellular trafficking in the endosomal/prevacuolar compartments.</text>
</comment>